<comment type="caution">
    <text evidence="5">The sequence shown here is derived from an EMBL/GenBank/DDBJ whole genome shotgun (WGS) entry which is preliminary data.</text>
</comment>
<evidence type="ECO:0000256" key="2">
    <source>
        <dbReference type="PROSITE-ProRule" id="PRU00192"/>
    </source>
</evidence>
<keyword evidence="6" id="KW-1185">Reference proteome</keyword>
<dbReference type="InterPro" id="IPR001452">
    <property type="entry name" value="SH3_domain"/>
</dbReference>
<reference evidence="5 6" key="1">
    <citation type="submission" date="2024-03" db="EMBL/GenBank/DDBJ databases">
        <title>The genome assembly and annotation of the cricket Gryllus longicercus Weissman &amp; Gray.</title>
        <authorList>
            <person name="Szrajer S."/>
            <person name="Gray D."/>
            <person name="Ylla G."/>
        </authorList>
    </citation>
    <scope>NUCLEOTIDE SEQUENCE [LARGE SCALE GENOMIC DNA]</scope>
    <source>
        <strain evidence="5">DAG 2021-001</strain>
        <tissue evidence="5">Whole body minus gut</tissue>
    </source>
</reference>
<dbReference type="SUPFAM" id="SSF50044">
    <property type="entry name" value="SH3-domain"/>
    <property type="match status" value="1"/>
</dbReference>
<protein>
    <recommendedName>
        <fullName evidence="4">SH3 domain-containing protein</fullName>
    </recommendedName>
</protein>
<feature type="domain" description="SH3" evidence="4">
    <location>
        <begin position="484"/>
        <end position="544"/>
    </location>
</feature>
<feature type="compositionally biased region" description="Low complexity" evidence="3">
    <location>
        <begin position="29"/>
        <end position="41"/>
    </location>
</feature>
<proteinExistence type="predicted"/>
<feature type="region of interest" description="Disordered" evidence="3">
    <location>
        <begin position="217"/>
        <end position="256"/>
    </location>
</feature>
<feature type="region of interest" description="Disordered" evidence="3">
    <location>
        <begin position="271"/>
        <end position="306"/>
    </location>
</feature>
<evidence type="ECO:0000256" key="3">
    <source>
        <dbReference type="SAM" id="MobiDB-lite"/>
    </source>
</evidence>
<keyword evidence="1 2" id="KW-0728">SH3 domain</keyword>
<evidence type="ECO:0000256" key="1">
    <source>
        <dbReference type="ARBA" id="ARBA00022443"/>
    </source>
</evidence>
<dbReference type="CDD" id="cd00174">
    <property type="entry name" value="SH3"/>
    <property type="match status" value="1"/>
</dbReference>
<sequence length="544" mass="57567">MFARLCQHHGPAPFGGLREADARKKRPGSASAPAASMAPPAEGKRRHSWTSDADFQLLTPPPRALGRDRAGAHAAAAAAPEPCGADSDDSAEAGDSGVEDAHSQSHALSTWYLDDLDGEPPLPLPLPVPDLVGPCRDVRDAGELSSGPAPHEDDEDDEDDAEEEEEEQEEEEGMGQRPSALLARSRPKLSLTWVLRGQGAAAAATPAPAVTVVAAAPAPAPAPAAPAAPASSPPPPPLPPRASSPAPAIKAPPPVRTLSEPSLLLAAEAATRVGGGGGGGGRAGREKHRHRRARTPRHKSEKARKPARFGYEIQDVDAFLTKASIEKPANIPVVLASPCVLYQTRTGGYQDEVALPLGMVVNAVFKNQAWLYVQTPHGEEGYVNYGACLPLGILPPPQRSHSNSKPPPCWETHTDIFPQPLGNRTDNEKLRDGTRSECGGARSFSSARRGRYGLERDAVSACGERSVDRLYLRAAANAKSKGTTRHTLLVIRSDYNSKGRNTLSVSKGDVVALVSGHLKDWFWVRSRDGNEGFIPSVVAGHGFL</sequence>
<feature type="compositionally biased region" description="Acidic residues" evidence="3">
    <location>
        <begin position="152"/>
        <end position="173"/>
    </location>
</feature>
<evidence type="ECO:0000313" key="5">
    <source>
        <dbReference type="EMBL" id="KAK7867892.1"/>
    </source>
</evidence>
<dbReference type="InterPro" id="IPR036028">
    <property type="entry name" value="SH3-like_dom_sf"/>
</dbReference>
<dbReference type="PROSITE" id="PS50002">
    <property type="entry name" value="SH3"/>
    <property type="match status" value="1"/>
</dbReference>
<dbReference type="EMBL" id="JAZDUA010000106">
    <property type="protein sequence ID" value="KAK7867892.1"/>
    <property type="molecule type" value="Genomic_DNA"/>
</dbReference>
<dbReference type="Proteomes" id="UP001378592">
    <property type="component" value="Unassembled WGS sequence"/>
</dbReference>
<feature type="compositionally biased region" description="Gly residues" evidence="3">
    <location>
        <begin position="273"/>
        <end position="282"/>
    </location>
</feature>
<dbReference type="Pfam" id="PF00018">
    <property type="entry name" value="SH3_1"/>
    <property type="match status" value="1"/>
</dbReference>
<name>A0AAN9VTV4_9ORTH</name>
<evidence type="ECO:0000313" key="6">
    <source>
        <dbReference type="Proteomes" id="UP001378592"/>
    </source>
</evidence>
<dbReference type="Gene3D" id="2.30.30.40">
    <property type="entry name" value="SH3 Domains"/>
    <property type="match status" value="1"/>
</dbReference>
<organism evidence="5 6">
    <name type="scientific">Gryllus longicercus</name>
    <dbReference type="NCBI Taxonomy" id="2509291"/>
    <lineage>
        <taxon>Eukaryota</taxon>
        <taxon>Metazoa</taxon>
        <taxon>Ecdysozoa</taxon>
        <taxon>Arthropoda</taxon>
        <taxon>Hexapoda</taxon>
        <taxon>Insecta</taxon>
        <taxon>Pterygota</taxon>
        <taxon>Neoptera</taxon>
        <taxon>Polyneoptera</taxon>
        <taxon>Orthoptera</taxon>
        <taxon>Ensifera</taxon>
        <taxon>Gryllidea</taxon>
        <taxon>Grylloidea</taxon>
        <taxon>Gryllidae</taxon>
        <taxon>Gryllinae</taxon>
        <taxon>Gryllus</taxon>
    </lineage>
</organism>
<evidence type="ECO:0000259" key="4">
    <source>
        <dbReference type="PROSITE" id="PS50002"/>
    </source>
</evidence>
<accession>A0AAN9VTV4</accession>
<feature type="compositionally biased region" description="Basic residues" evidence="3">
    <location>
        <begin position="285"/>
        <end position="306"/>
    </location>
</feature>
<gene>
    <name evidence="5" type="ORF">R5R35_002817</name>
</gene>
<feature type="compositionally biased region" description="Pro residues" evidence="3">
    <location>
        <begin position="218"/>
        <end position="242"/>
    </location>
</feature>
<feature type="region of interest" description="Disordered" evidence="3">
    <location>
        <begin position="1"/>
        <end position="183"/>
    </location>
</feature>
<dbReference type="AlphaFoldDB" id="A0AAN9VTV4"/>